<protein>
    <recommendedName>
        <fullName evidence="1">U1-type domain-containing protein</fullName>
    </recommendedName>
</protein>
<proteinExistence type="predicted"/>
<accession>T1JHH7</accession>
<dbReference type="GO" id="GO:0005654">
    <property type="term" value="C:nucleoplasm"/>
    <property type="evidence" value="ECO:0007669"/>
    <property type="project" value="TreeGrafter"/>
</dbReference>
<dbReference type="STRING" id="126957.T1JHH7"/>
<dbReference type="eggNOG" id="ENOG502R1ZF">
    <property type="taxonomic scope" value="Eukaryota"/>
</dbReference>
<dbReference type="PhylomeDB" id="T1JHH7"/>
<dbReference type="InterPro" id="IPR036236">
    <property type="entry name" value="Znf_C2H2_sf"/>
</dbReference>
<dbReference type="InterPro" id="IPR055309">
    <property type="entry name" value="Znf318-like"/>
</dbReference>
<sequence>MEEKKPEFVEMKIEKQEEEIEMEYDYFDPGGHWCKQCNQMLPHLHNFLQHLQDKKHIQGMDPYDRPWLPEALKNPPITKPKKGLIAAIKGVQFLKPVAAYYCSICSEFMGDASCAELHVKSKNHNYKYLVR</sequence>
<feature type="domain" description="U1-type" evidence="1">
    <location>
        <begin position="97"/>
        <end position="131"/>
    </location>
</feature>
<evidence type="ECO:0000313" key="2">
    <source>
        <dbReference type="EnsemblMetazoa" id="SMAR013308-PA"/>
    </source>
</evidence>
<name>T1JHH7_STRMM</name>
<dbReference type="SMART" id="SM00451">
    <property type="entry name" value="ZnF_U1"/>
    <property type="match status" value="2"/>
</dbReference>
<dbReference type="EMBL" id="JH431963">
    <property type="status" value="NOT_ANNOTATED_CDS"/>
    <property type="molecule type" value="Genomic_DNA"/>
</dbReference>
<dbReference type="HOGENOM" id="CLU_1930179_0_0_1"/>
<reference evidence="3" key="1">
    <citation type="submission" date="2011-05" db="EMBL/GenBank/DDBJ databases">
        <authorList>
            <person name="Richards S.R."/>
            <person name="Qu J."/>
            <person name="Jiang H."/>
            <person name="Jhangiani S.N."/>
            <person name="Agravi P."/>
            <person name="Goodspeed R."/>
            <person name="Gross S."/>
            <person name="Mandapat C."/>
            <person name="Jackson L."/>
            <person name="Mathew T."/>
            <person name="Pu L."/>
            <person name="Thornton R."/>
            <person name="Saada N."/>
            <person name="Wilczek-Boney K.B."/>
            <person name="Lee S."/>
            <person name="Kovar C."/>
            <person name="Wu Y."/>
            <person name="Scherer S.E."/>
            <person name="Worley K.C."/>
            <person name="Muzny D.M."/>
            <person name="Gibbs R."/>
        </authorList>
    </citation>
    <scope>NUCLEOTIDE SEQUENCE</scope>
    <source>
        <strain evidence="3">Brora</strain>
    </source>
</reference>
<keyword evidence="3" id="KW-1185">Reference proteome</keyword>
<dbReference type="EnsemblMetazoa" id="SMAR013308-RA">
    <property type="protein sequence ID" value="SMAR013308-PA"/>
    <property type="gene ID" value="SMAR013308"/>
</dbReference>
<feature type="domain" description="U1-type" evidence="1">
    <location>
        <begin position="29"/>
        <end position="63"/>
    </location>
</feature>
<dbReference type="Proteomes" id="UP000014500">
    <property type="component" value="Unassembled WGS sequence"/>
</dbReference>
<dbReference type="GO" id="GO:0003676">
    <property type="term" value="F:nucleic acid binding"/>
    <property type="evidence" value="ECO:0007669"/>
    <property type="project" value="InterPro"/>
</dbReference>
<evidence type="ECO:0000259" key="1">
    <source>
        <dbReference type="SMART" id="SM00451"/>
    </source>
</evidence>
<dbReference type="GO" id="GO:0008270">
    <property type="term" value="F:zinc ion binding"/>
    <property type="evidence" value="ECO:0007669"/>
    <property type="project" value="InterPro"/>
</dbReference>
<reference evidence="2" key="2">
    <citation type="submission" date="2015-02" db="UniProtKB">
        <authorList>
            <consortium name="EnsemblMetazoa"/>
        </authorList>
    </citation>
    <scope>IDENTIFICATION</scope>
</reference>
<dbReference type="SUPFAM" id="SSF57667">
    <property type="entry name" value="beta-beta-alpha zinc fingers"/>
    <property type="match status" value="1"/>
</dbReference>
<dbReference type="GO" id="GO:0045892">
    <property type="term" value="P:negative regulation of DNA-templated transcription"/>
    <property type="evidence" value="ECO:0007669"/>
    <property type="project" value="TreeGrafter"/>
</dbReference>
<dbReference type="GO" id="GO:0045893">
    <property type="term" value="P:positive regulation of DNA-templated transcription"/>
    <property type="evidence" value="ECO:0007669"/>
    <property type="project" value="TreeGrafter"/>
</dbReference>
<organism evidence="2 3">
    <name type="scientific">Strigamia maritima</name>
    <name type="common">European centipede</name>
    <name type="synonym">Geophilus maritimus</name>
    <dbReference type="NCBI Taxonomy" id="126957"/>
    <lineage>
        <taxon>Eukaryota</taxon>
        <taxon>Metazoa</taxon>
        <taxon>Ecdysozoa</taxon>
        <taxon>Arthropoda</taxon>
        <taxon>Myriapoda</taxon>
        <taxon>Chilopoda</taxon>
        <taxon>Pleurostigmophora</taxon>
        <taxon>Geophilomorpha</taxon>
        <taxon>Linotaeniidae</taxon>
        <taxon>Strigamia</taxon>
    </lineage>
</organism>
<evidence type="ECO:0000313" key="3">
    <source>
        <dbReference type="Proteomes" id="UP000014500"/>
    </source>
</evidence>
<dbReference type="PANTHER" id="PTHR15577:SF2">
    <property type="entry name" value="ZINC FINGER PROTEIN 318"/>
    <property type="match status" value="1"/>
</dbReference>
<dbReference type="AlphaFoldDB" id="T1JHH7"/>
<dbReference type="InterPro" id="IPR003604">
    <property type="entry name" value="Matrin/U1-like-C_Znf_C2H2"/>
</dbReference>
<dbReference type="PANTHER" id="PTHR15577">
    <property type="entry name" value="ZINC FINGER CONTAINING PROTEIN"/>
    <property type="match status" value="1"/>
</dbReference>